<feature type="compositionally biased region" description="Basic and acidic residues" evidence="12">
    <location>
        <begin position="167"/>
        <end position="177"/>
    </location>
</feature>
<keyword evidence="8 9" id="KW-0342">GTP-binding</keyword>
<dbReference type="SUPFAM" id="SSF46955">
    <property type="entry name" value="Putative DNA-binding domain"/>
    <property type="match status" value="1"/>
</dbReference>
<feature type="binding site" evidence="9">
    <location>
        <begin position="465"/>
        <end position="468"/>
    </location>
    <ligand>
        <name>GTP</name>
        <dbReference type="ChEBI" id="CHEBI:37565"/>
    </ligand>
</feature>
<dbReference type="CDD" id="cd01887">
    <property type="entry name" value="IF2_eIF5B"/>
    <property type="match status" value="1"/>
</dbReference>
<dbReference type="FunFam" id="2.40.30.10:FF:000008">
    <property type="entry name" value="Translation initiation factor IF-2"/>
    <property type="match status" value="1"/>
</dbReference>
<feature type="compositionally biased region" description="Basic and acidic residues" evidence="12">
    <location>
        <begin position="98"/>
        <end position="108"/>
    </location>
</feature>
<feature type="domain" description="Tr-type G" evidence="13">
    <location>
        <begin position="356"/>
        <end position="525"/>
    </location>
</feature>
<dbReference type="HAMAP" id="MF_00100_B">
    <property type="entry name" value="IF_2_B"/>
    <property type="match status" value="1"/>
</dbReference>
<reference evidence="14" key="1">
    <citation type="journal article" date="2010" name="Int. J. Syst. Evol. Microbiol.">
        <title>Porticoccus litoralis gen. nov., sp. nov., a gammaproteobacterium isolated from the Yellow Sea.</title>
        <authorList>
            <person name="Oh H.M."/>
            <person name="Kim H."/>
            <person name="Kim K.M."/>
            <person name="Min G.S."/>
            <person name="Cho J.C."/>
        </authorList>
    </citation>
    <scope>NUCLEOTIDE SEQUENCE</scope>
    <source>
        <strain evidence="14">DSM 25064</strain>
    </source>
</reference>
<dbReference type="Gene3D" id="3.40.50.10050">
    <property type="entry name" value="Translation initiation factor IF- 2, domain 3"/>
    <property type="match status" value="1"/>
</dbReference>
<dbReference type="Gene3D" id="2.40.30.10">
    <property type="entry name" value="Translation factors"/>
    <property type="match status" value="2"/>
</dbReference>
<dbReference type="PROSITE" id="PS01176">
    <property type="entry name" value="IF2"/>
    <property type="match status" value="1"/>
</dbReference>
<dbReference type="Pfam" id="PF22042">
    <property type="entry name" value="EF-G_D2"/>
    <property type="match status" value="1"/>
</dbReference>
<dbReference type="EMBL" id="JAUUUU010000007">
    <property type="protein sequence ID" value="MDP1521398.1"/>
    <property type="molecule type" value="Genomic_DNA"/>
</dbReference>
<dbReference type="NCBIfam" id="TIGR00487">
    <property type="entry name" value="IF-2"/>
    <property type="match status" value="1"/>
</dbReference>
<keyword evidence="5 9" id="KW-0396">Initiation factor</keyword>
<evidence type="ECO:0000256" key="6">
    <source>
        <dbReference type="ARBA" id="ARBA00022741"/>
    </source>
</evidence>
<dbReference type="InterPro" id="IPR013575">
    <property type="entry name" value="IF2_assoc_dom_bac"/>
</dbReference>
<keyword evidence="6 9" id="KW-0547">Nucleotide-binding</keyword>
<dbReference type="Gene3D" id="3.30.56.50">
    <property type="entry name" value="Putative DNA-binding domain, N-terminal subdomain of bacterial translation initiation factor IF2"/>
    <property type="match status" value="1"/>
</dbReference>
<dbReference type="InterPro" id="IPR027417">
    <property type="entry name" value="P-loop_NTPase"/>
</dbReference>
<dbReference type="InterPro" id="IPR053905">
    <property type="entry name" value="EF-G-like_DII"/>
</dbReference>
<dbReference type="FunFam" id="2.40.30.10:FF:000007">
    <property type="entry name" value="Translation initiation factor IF-2"/>
    <property type="match status" value="1"/>
</dbReference>
<dbReference type="AlphaFoldDB" id="A0AAW8BB63"/>
<dbReference type="Pfam" id="PF00009">
    <property type="entry name" value="GTP_EFTU"/>
    <property type="match status" value="1"/>
</dbReference>
<sequence>MAEVTVSELAKVVGASVDRLLSQMQEAGLPHNSPDAPVSDEEKQKLLAYLKGLHGEQTREPKKITLKRKTVSTLKTGAGRKTVNVEVRKKRTYVKRDMEEVAEEKSETDAGQEAPAAVEAPVSRVVDDVELQRQAAIEARRKTEEEARQKAEEEAARKQQEAAAVEGKQEGKSKPEAVEPAVEPVVTDAHKHVKKHVREGDEADDSEEAPKKAKKRGAIKDPKRKKEDILKAVVDESDDTADQKKPRLRSATPVPIRVENKHKFKKPTDKIIHEVEVPEEISVGELAQRMNVKAAVVVKELMKMGTMATINQAIDQDTAILVVEELGHTPVAVSEEEAELKMIRALQAEVEENLEPRPPVVTVMGHVDHGKTSLLDHIRESRVASGEAGGITQHIGAYHVDTPKGTVTFLDTPGHAAFTAMRARGAKSTDVVILVVAADDGVMPQTEEAIQHSRAAGVPIVVAINKIDKEAADPDRVINELATKDVIPEEWGGDVQFVKVSAHTGEGIDDLLDAVLLQAELLELTAQRSGPGKGVIVESRLEKGRGAVATALVQAGTLRKGDLVLAGESVGRIRAMSDEAGRPATEAGPSIPVEILGLDVPPAAGEEFLVVEDERKARELAQMRQEKARQEKVTRQQASKLENMFATFEAQEKGVMQVLVKTDVRGSLEAILSALADIGTDEVEVNVVGSGVGGINESDINLAITTGAAVIGFNVRADNAARQLAEEEDVDLRYYSVIYNLLDDVKQALSGLLAPEKREEIVGIAEVRDVFRSPKFGSVAGCMVIEGTVYRNKPIRVLRDNVVIYEGELESLRRFKDDVNEVRNGMECGIGVKDYNDIKNGDQIEVYDIKEVARQL</sequence>
<dbReference type="GO" id="GO:0003743">
    <property type="term" value="F:translation initiation factor activity"/>
    <property type="evidence" value="ECO:0007669"/>
    <property type="project" value="UniProtKB-UniRule"/>
</dbReference>
<evidence type="ECO:0000256" key="8">
    <source>
        <dbReference type="ARBA" id="ARBA00023134"/>
    </source>
</evidence>
<accession>A0AAW8BB63</accession>
<evidence type="ECO:0000259" key="13">
    <source>
        <dbReference type="PROSITE" id="PS51722"/>
    </source>
</evidence>
<dbReference type="PANTHER" id="PTHR43381:SF5">
    <property type="entry name" value="TR-TYPE G DOMAIN-CONTAINING PROTEIN"/>
    <property type="match status" value="1"/>
</dbReference>
<feature type="region of interest" description="G-domain" evidence="9">
    <location>
        <begin position="359"/>
        <end position="507"/>
    </location>
</feature>
<protein>
    <recommendedName>
        <fullName evidence="3 9">Translation initiation factor IF-2</fullName>
    </recommendedName>
</protein>
<dbReference type="Pfam" id="PF11987">
    <property type="entry name" value="IF-2"/>
    <property type="match status" value="1"/>
</dbReference>
<evidence type="ECO:0000256" key="7">
    <source>
        <dbReference type="ARBA" id="ARBA00022917"/>
    </source>
</evidence>
<dbReference type="Proteomes" id="UP001178354">
    <property type="component" value="Unassembled WGS sequence"/>
</dbReference>
<dbReference type="CDD" id="cd03702">
    <property type="entry name" value="IF2_mtIF2_II"/>
    <property type="match status" value="1"/>
</dbReference>
<dbReference type="GO" id="GO:0003924">
    <property type="term" value="F:GTPase activity"/>
    <property type="evidence" value="ECO:0007669"/>
    <property type="project" value="UniProtKB-UniRule"/>
</dbReference>
<dbReference type="InterPro" id="IPR023115">
    <property type="entry name" value="TIF_IF2_dom3"/>
</dbReference>
<keyword evidence="7 9" id="KW-0648">Protein biosynthesis</keyword>
<comment type="subcellular location">
    <subcellularLocation>
        <location evidence="1 9 11">Cytoplasm</location>
    </subcellularLocation>
</comment>
<dbReference type="InterPro" id="IPR015760">
    <property type="entry name" value="TIF_IF2"/>
</dbReference>
<dbReference type="SUPFAM" id="SSF52156">
    <property type="entry name" value="Initiation factor IF2/eIF5b, domain 3"/>
    <property type="match status" value="1"/>
</dbReference>
<evidence type="ECO:0000313" key="15">
    <source>
        <dbReference type="Proteomes" id="UP001178354"/>
    </source>
</evidence>
<evidence type="ECO:0000256" key="12">
    <source>
        <dbReference type="SAM" id="MobiDB-lite"/>
    </source>
</evidence>
<evidence type="ECO:0000313" key="14">
    <source>
        <dbReference type="EMBL" id="MDP1521398.1"/>
    </source>
</evidence>
<dbReference type="Pfam" id="PF08364">
    <property type="entry name" value="IF2_assoc"/>
    <property type="match status" value="1"/>
</dbReference>
<dbReference type="InterPro" id="IPR006847">
    <property type="entry name" value="IF2_N"/>
</dbReference>
<reference evidence="14" key="2">
    <citation type="submission" date="2023-08" db="EMBL/GenBank/DDBJ databases">
        <authorList>
            <person name="Luo J."/>
        </authorList>
    </citation>
    <scope>NUCLEOTIDE SEQUENCE</scope>
    <source>
        <strain evidence="14">DSM 25064</strain>
    </source>
</reference>
<evidence type="ECO:0000256" key="3">
    <source>
        <dbReference type="ARBA" id="ARBA00020675"/>
    </source>
</evidence>
<feature type="region of interest" description="Disordered" evidence="12">
    <location>
        <begin position="137"/>
        <end position="224"/>
    </location>
</feature>
<dbReference type="InterPro" id="IPR036925">
    <property type="entry name" value="TIF_IF2_dom3_sf"/>
</dbReference>
<dbReference type="InterPro" id="IPR044145">
    <property type="entry name" value="IF2_II"/>
</dbReference>
<evidence type="ECO:0000256" key="5">
    <source>
        <dbReference type="ARBA" id="ARBA00022540"/>
    </source>
</evidence>
<dbReference type="RefSeq" id="WP_305171064.1">
    <property type="nucleotide sequence ID" value="NZ_JAUUUU010000007.1"/>
</dbReference>
<gene>
    <name evidence="9 14" type="primary">infB</name>
    <name evidence="14" type="ORF">Q8A57_10500</name>
</gene>
<feature type="region of interest" description="Disordered" evidence="12">
    <location>
        <begin position="98"/>
        <end position="121"/>
    </location>
</feature>
<feature type="compositionally biased region" description="Basic and acidic residues" evidence="12">
    <location>
        <begin position="138"/>
        <end position="160"/>
    </location>
</feature>
<dbReference type="Gene3D" id="3.40.50.300">
    <property type="entry name" value="P-loop containing nucleotide triphosphate hydrolases"/>
    <property type="match status" value="1"/>
</dbReference>
<comment type="function">
    <text evidence="9 10">One of the essential components for the initiation of protein synthesis. Protects formylmethionyl-tRNA from spontaneous hydrolysis and promotes its binding to the 30S ribosomal subunits. Also involved in the hydrolysis of GTP during the formation of the 70S ribosomal complex.</text>
</comment>
<keyword evidence="4 9" id="KW-0963">Cytoplasm</keyword>
<dbReference type="InterPro" id="IPR009061">
    <property type="entry name" value="DNA-bd_dom_put_sf"/>
</dbReference>
<dbReference type="InterPro" id="IPR004161">
    <property type="entry name" value="EFTu-like_2"/>
</dbReference>
<dbReference type="InterPro" id="IPR000178">
    <property type="entry name" value="TF_IF2_bacterial-like"/>
</dbReference>
<dbReference type="SUPFAM" id="SSF52540">
    <property type="entry name" value="P-loop containing nucleoside triphosphate hydrolases"/>
    <property type="match status" value="1"/>
</dbReference>
<name>A0AAW8BB63_9GAMM</name>
<dbReference type="NCBIfam" id="TIGR00231">
    <property type="entry name" value="small_GTP"/>
    <property type="match status" value="1"/>
</dbReference>
<dbReference type="GO" id="GO:0005525">
    <property type="term" value="F:GTP binding"/>
    <property type="evidence" value="ECO:0007669"/>
    <property type="project" value="UniProtKB-KW"/>
</dbReference>
<keyword evidence="15" id="KW-1185">Reference proteome</keyword>
<dbReference type="PROSITE" id="PS51722">
    <property type="entry name" value="G_TR_2"/>
    <property type="match status" value="1"/>
</dbReference>
<proteinExistence type="inferred from homology"/>
<evidence type="ECO:0000256" key="4">
    <source>
        <dbReference type="ARBA" id="ARBA00022490"/>
    </source>
</evidence>
<dbReference type="InterPro" id="IPR009000">
    <property type="entry name" value="Transl_B-barrel_sf"/>
</dbReference>
<feature type="binding site" evidence="9">
    <location>
        <begin position="365"/>
        <end position="372"/>
    </location>
    <ligand>
        <name>GTP</name>
        <dbReference type="ChEBI" id="CHEBI:37565"/>
    </ligand>
</feature>
<dbReference type="InterPro" id="IPR000795">
    <property type="entry name" value="T_Tr_GTP-bd_dom"/>
</dbReference>
<dbReference type="GO" id="GO:0005829">
    <property type="term" value="C:cytosol"/>
    <property type="evidence" value="ECO:0007669"/>
    <property type="project" value="TreeGrafter"/>
</dbReference>
<comment type="similarity">
    <text evidence="2 9 10">Belongs to the TRAFAC class translation factor GTPase superfamily. Classic translation factor GTPase family. IF-2 subfamily.</text>
</comment>
<dbReference type="FunFam" id="3.40.50.300:FF:000019">
    <property type="entry name" value="Translation initiation factor IF-2"/>
    <property type="match status" value="1"/>
</dbReference>
<feature type="binding site" evidence="9">
    <location>
        <begin position="411"/>
        <end position="415"/>
    </location>
    <ligand>
        <name>GTP</name>
        <dbReference type="ChEBI" id="CHEBI:37565"/>
    </ligand>
</feature>
<dbReference type="CDD" id="cd03692">
    <property type="entry name" value="mtIF2_IVc"/>
    <property type="match status" value="1"/>
</dbReference>
<dbReference type="FunFam" id="3.40.50.10050:FF:000001">
    <property type="entry name" value="Translation initiation factor IF-2"/>
    <property type="match status" value="1"/>
</dbReference>
<comment type="caution">
    <text evidence="14">The sequence shown here is derived from an EMBL/GenBank/DDBJ whole genome shotgun (WGS) entry which is preliminary data.</text>
</comment>
<evidence type="ECO:0000256" key="2">
    <source>
        <dbReference type="ARBA" id="ARBA00007733"/>
    </source>
</evidence>
<organism evidence="14 15">
    <name type="scientific">Porticoccus litoralis</name>
    <dbReference type="NCBI Taxonomy" id="434086"/>
    <lineage>
        <taxon>Bacteria</taxon>
        <taxon>Pseudomonadati</taxon>
        <taxon>Pseudomonadota</taxon>
        <taxon>Gammaproteobacteria</taxon>
        <taxon>Cellvibrionales</taxon>
        <taxon>Porticoccaceae</taxon>
        <taxon>Porticoccus</taxon>
    </lineage>
</organism>
<dbReference type="InterPro" id="IPR005225">
    <property type="entry name" value="Small_GTP-bd"/>
</dbReference>
<evidence type="ECO:0000256" key="9">
    <source>
        <dbReference type="HAMAP-Rule" id="MF_00100"/>
    </source>
</evidence>
<dbReference type="Pfam" id="PF04760">
    <property type="entry name" value="IF2_N"/>
    <property type="match status" value="2"/>
</dbReference>
<evidence type="ECO:0000256" key="1">
    <source>
        <dbReference type="ARBA" id="ARBA00004496"/>
    </source>
</evidence>
<evidence type="ECO:0000256" key="11">
    <source>
        <dbReference type="RuleBase" id="RU000645"/>
    </source>
</evidence>
<dbReference type="SUPFAM" id="SSF50447">
    <property type="entry name" value="Translation proteins"/>
    <property type="match status" value="2"/>
</dbReference>
<dbReference type="PANTHER" id="PTHR43381">
    <property type="entry name" value="TRANSLATION INITIATION FACTOR IF-2-RELATED"/>
    <property type="match status" value="1"/>
</dbReference>
<evidence type="ECO:0000256" key="10">
    <source>
        <dbReference type="RuleBase" id="RU000644"/>
    </source>
</evidence>
<dbReference type="Pfam" id="PF03144">
    <property type="entry name" value="GTP_EFTU_D2"/>
    <property type="match status" value="1"/>
</dbReference>